<sequence length="113" mass="12586">MERKILSRESPRRLSAKLGRGTEMKKVARQLGMVAAESDKDSGFSDGSSECLSSAEQMESEDMLSALGWSREDKLRQSSKAANTFPTLSPMVVMKNVLVKQVRRTNMTQSLCR</sequence>
<reference evidence="2" key="1">
    <citation type="journal article" date="2017" name="G3 (Bethesda)">
        <title>De Novo Genome and Transcriptome Assembly of the Canadian Beaver (Castor canadensis).</title>
        <authorList>
            <person name="Lok S."/>
            <person name="Paton T.A."/>
            <person name="Wang Z."/>
            <person name="Kaur G."/>
            <person name="Walker S."/>
            <person name="Yuen R.K."/>
            <person name="Sung W.W."/>
            <person name="Whitney J."/>
            <person name="Buchanan J.A."/>
            <person name="Trost B."/>
            <person name="Singh N."/>
            <person name="Apresto B."/>
            <person name="Chen N."/>
            <person name="Coole M."/>
            <person name="Dawson T.J."/>
            <person name="Ho K.Y."/>
            <person name="Hu Z."/>
            <person name="Pullenayegum S."/>
            <person name="Samler K."/>
            <person name="Shipstone A."/>
            <person name="Tsoi F."/>
            <person name="Wang T."/>
            <person name="Pereira S.L."/>
            <person name="Rostami P."/>
            <person name="Ryan C.A."/>
            <person name="Tong A.H."/>
            <person name="Ng K."/>
            <person name="Sundaravadanam Y."/>
            <person name="Simpson J.T."/>
            <person name="Lim B.K."/>
            <person name="Engstrom M.D."/>
            <person name="Dutton C.J."/>
            <person name="Kerr K.C."/>
            <person name="Franke M."/>
            <person name="Rapley W."/>
            <person name="Wintle R.F."/>
            <person name="Scherer S.W."/>
        </authorList>
    </citation>
    <scope>NUCLEOTIDE SEQUENCE</scope>
    <source>
        <strain evidence="2">ROM106880</strain>
        <tissue evidence="2">Muscle</tissue>
    </source>
</reference>
<name>A0A250XUV2_CASCN</name>
<dbReference type="AlphaFoldDB" id="A0A250XUV2"/>
<dbReference type="EMBL" id="GFFV01004810">
    <property type="protein sequence ID" value="JAV35135.1"/>
    <property type="molecule type" value="Transcribed_RNA"/>
</dbReference>
<dbReference type="PANTHER" id="PTHR34648">
    <property type="entry name" value="CLOCK-INTERACTING PACEMAKER"/>
    <property type="match status" value="1"/>
</dbReference>
<feature type="region of interest" description="Disordered" evidence="1">
    <location>
        <begin position="1"/>
        <end position="21"/>
    </location>
</feature>
<accession>A0A250XUV2</accession>
<organism evidence="2">
    <name type="scientific">Castor canadensis</name>
    <name type="common">American beaver</name>
    <dbReference type="NCBI Taxonomy" id="51338"/>
    <lineage>
        <taxon>Eukaryota</taxon>
        <taxon>Metazoa</taxon>
        <taxon>Chordata</taxon>
        <taxon>Craniata</taxon>
        <taxon>Vertebrata</taxon>
        <taxon>Euteleostomi</taxon>
        <taxon>Mammalia</taxon>
        <taxon>Eutheria</taxon>
        <taxon>Euarchontoglires</taxon>
        <taxon>Glires</taxon>
        <taxon>Rodentia</taxon>
        <taxon>Castorimorpha</taxon>
        <taxon>Castoridae</taxon>
        <taxon>Castor</taxon>
    </lineage>
</organism>
<dbReference type="PANTHER" id="PTHR34648:SF1">
    <property type="entry name" value="CLOCK-INTERACTING PACEMAKER"/>
    <property type="match status" value="1"/>
</dbReference>
<evidence type="ECO:0000313" key="2">
    <source>
        <dbReference type="EMBL" id="JAV35135.1"/>
    </source>
</evidence>
<dbReference type="GO" id="GO:0005634">
    <property type="term" value="C:nucleus"/>
    <property type="evidence" value="ECO:0007669"/>
    <property type="project" value="TreeGrafter"/>
</dbReference>
<dbReference type="GO" id="GO:0045892">
    <property type="term" value="P:negative regulation of DNA-templated transcription"/>
    <property type="evidence" value="ECO:0007669"/>
    <property type="project" value="InterPro"/>
</dbReference>
<feature type="region of interest" description="Disordered" evidence="1">
    <location>
        <begin position="37"/>
        <end position="57"/>
    </location>
</feature>
<dbReference type="Pfam" id="PF15800">
    <property type="entry name" value="CiPC"/>
    <property type="match status" value="1"/>
</dbReference>
<proteinExistence type="predicted"/>
<feature type="compositionally biased region" description="Basic and acidic residues" evidence="1">
    <location>
        <begin position="1"/>
        <end position="12"/>
    </location>
</feature>
<protein>
    <submittedName>
        <fullName evidence="2">CLOCK-interacting pacemaker-like protein</fullName>
    </submittedName>
</protein>
<dbReference type="InterPro" id="IPR031602">
    <property type="entry name" value="CIPC"/>
</dbReference>
<dbReference type="GO" id="GO:0042754">
    <property type="term" value="P:negative regulation of circadian rhythm"/>
    <property type="evidence" value="ECO:0007669"/>
    <property type="project" value="InterPro"/>
</dbReference>
<evidence type="ECO:0000256" key="1">
    <source>
        <dbReference type="SAM" id="MobiDB-lite"/>
    </source>
</evidence>